<evidence type="ECO:0000313" key="2">
    <source>
        <dbReference type="Proteomes" id="UP001305647"/>
    </source>
</evidence>
<evidence type="ECO:0000313" key="1">
    <source>
        <dbReference type="EMBL" id="KAK4100138.1"/>
    </source>
</evidence>
<reference evidence="1" key="1">
    <citation type="journal article" date="2023" name="Mol. Phylogenet. Evol.">
        <title>Genome-scale phylogeny and comparative genomics of the fungal order Sordariales.</title>
        <authorList>
            <person name="Hensen N."/>
            <person name="Bonometti L."/>
            <person name="Westerberg I."/>
            <person name="Brannstrom I.O."/>
            <person name="Guillou S."/>
            <person name="Cros-Aarteil S."/>
            <person name="Calhoun S."/>
            <person name="Haridas S."/>
            <person name="Kuo A."/>
            <person name="Mondo S."/>
            <person name="Pangilinan J."/>
            <person name="Riley R."/>
            <person name="LaButti K."/>
            <person name="Andreopoulos B."/>
            <person name="Lipzen A."/>
            <person name="Chen C."/>
            <person name="Yan M."/>
            <person name="Daum C."/>
            <person name="Ng V."/>
            <person name="Clum A."/>
            <person name="Steindorff A."/>
            <person name="Ohm R.A."/>
            <person name="Martin F."/>
            <person name="Silar P."/>
            <person name="Natvig D.O."/>
            <person name="Lalanne C."/>
            <person name="Gautier V."/>
            <person name="Ament-Velasquez S.L."/>
            <person name="Kruys A."/>
            <person name="Hutchinson M.I."/>
            <person name="Powell A.J."/>
            <person name="Barry K."/>
            <person name="Miller A.N."/>
            <person name="Grigoriev I.V."/>
            <person name="Debuchy R."/>
            <person name="Gladieux P."/>
            <person name="Hiltunen Thoren M."/>
            <person name="Johannesson H."/>
        </authorList>
    </citation>
    <scope>NUCLEOTIDE SEQUENCE</scope>
    <source>
        <strain evidence="1">CBS 757.83</strain>
    </source>
</reference>
<dbReference type="EMBL" id="MU863643">
    <property type="protein sequence ID" value="KAK4100138.1"/>
    <property type="molecule type" value="Genomic_DNA"/>
</dbReference>
<keyword evidence="2" id="KW-1185">Reference proteome</keyword>
<dbReference type="AlphaFoldDB" id="A0AAN6T0D2"/>
<reference evidence="1" key="2">
    <citation type="submission" date="2023-05" db="EMBL/GenBank/DDBJ databases">
        <authorList>
            <consortium name="Lawrence Berkeley National Laboratory"/>
            <person name="Steindorff A."/>
            <person name="Hensen N."/>
            <person name="Bonometti L."/>
            <person name="Westerberg I."/>
            <person name="Brannstrom I.O."/>
            <person name="Guillou S."/>
            <person name="Cros-Aarteil S."/>
            <person name="Calhoun S."/>
            <person name="Haridas S."/>
            <person name="Kuo A."/>
            <person name="Mondo S."/>
            <person name="Pangilinan J."/>
            <person name="Riley R."/>
            <person name="Labutti K."/>
            <person name="Andreopoulos B."/>
            <person name="Lipzen A."/>
            <person name="Chen C."/>
            <person name="Yanf M."/>
            <person name="Daum C."/>
            <person name="Ng V."/>
            <person name="Clum A."/>
            <person name="Ohm R."/>
            <person name="Martin F."/>
            <person name="Silar P."/>
            <person name="Natvig D."/>
            <person name="Lalanne C."/>
            <person name="Gautier V."/>
            <person name="Ament-Velasquez S.L."/>
            <person name="Kruys A."/>
            <person name="Hutchinson M.I."/>
            <person name="Powell A.J."/>
            <person name="Barry K."/>
            <person name="Miller A.N."/>
            <person name="Grigoriev I.V."/>
            <person name="Debuchy R."/>
            <person name="Gladieux P."/>
            <person name="Thoren M.H."/>
            <person name="Johannesson H."/>
        </authorList>
    </citation>
    <scope>NUCLEOTIDE SEQUENCE</scope>
    <source>
        <strain evidence="1">CBS 757.83</strain>
    </source>
</reference>
<sequence>MWSRFASTFAGLCQLSHFQELDGLFENSIQAVVRSTQFAERDGDRSFVHCGTVKRRPGSNSPPPFPARPIAQGNYSNAVCIRMFHALASPVGSPEAKKRRPVFPGSPQWALVVAGRFKMLADDQFEHNTELTTSQLTNLPP</sequence>
<accession>A0AAN6T0D2</accession>
<dbReference type="Proteomes" id="UP001305647">
    <property type="component" value="Unassembled WGS sequence"/>
</dbReference>
<comment type="caution">
    <text evidence="1">The sequence shown here is derived from an EMBL/GenBank/DDBJ whole genome shotgun (WGS) entry which is preliminary data.</text>
</comment>
<name>A0AAN6T0D2_9PEZI</name>
<protein>
    <submittedName>
        <fullName evidence="1">Uncharacterized protein</fullName>
    </submittedName>
</protein>
<proteinExistence type="predicted"/>
<gene>
    <name evidence="1" type="ORF">N658DRAFT_140250</name>
</gene>
<organism evidence="1 2">
    <name type="scientific">Parathielavia hyrcaniae</name>
    <dbReference type="NCBI Taxonomy" id="113614"/>
    <lineage>
        <taxon>Eukaryota</taxon>
        <taxon>Fungi</taxon>
        <taxon>Dikarya</taxon>
        <taxon>Ascomycota</taxon>
        <taxon>Pezizomycotina</taxon>
        <taxon>Sordariomycetes</taxon>
        <taxon>Sordariomycetidae</taxon>
        <taxon>Sordariales</taxon>
        <taxon>Chaetomiaceae</taxon>
        <taxon>Parathielavia</taxon>
    </lineage>
</organism>